<dbReference type="Gene3D" id="3.10.180.10">
    <property type="entry name" value="2,3-Dihydroxybiphenyl 1,2-Dioxygenase, domain 1"/>
    <property type="match status" value="1"/>
</dbReference>
<dbReference type="InterPro" id="IPR041581">
    <property type="entry name" value="Glyoxalase_6"/>
</dbReference>
<dbReference type="OrthoDB" id="4636582at2"/>
<name>A0A2G5P812_9MYCO</name>
<dbReference type="AlphaFoldDB" id="A0A2G5P812"/>
<proteinExistence type="predicted"/>
<sequence length="114" mass="12433">MKLSLMVLYVPEPVLDRAAKFYGAILDAEPVAEKHGSGPRHWSVTGAETGLVIELYPATSRPPTTTRLEFRGPDVDAAVTRLIDCAYALPERTRDGAGWWCHDPCGNTVVLLPS</sequence>
<gene>
    <name evidence="2" type="ORF">CQY22_013395</name>
</gene>
<evidence type="ECO:0000313" key="2">
    <source>
        <dbReference type="EMBL" id="PIB74455.1"/>
    </source>
</evidence>
<dbReference type="EMBL" id="PDCN02000017">
    <property type="protein sequence ID" value="PIB74455.1"/>
    <property type="molecule type" value="Genomic_DNA"/>
</dbReference>
<dbReference type="RefSeq" id="WP_090590053.1">
    <property type="nucleotide sequence ID" value="NZ_CP104302.1"/>
</dbReference>
<reference evidence="2 3" key="1">
    <citation type="journal article" date="2017" name="Infect. Genet. Evol.">
        <title>The new phylogeny of the genus Mycobacterium: The old and the news.</title>
        <authorList>
            <person name="Tortoli E."/>
            <person name="Fedrizzi T."/>
            <person name="Meehan C.J."/>
            <person name="Trovato A."/>
            <person name="Grottola A."/>
            <person name="Giacobazzi E."/>
            <person name="Serpini G.F."/>
            <person name="Tagliazucchi S."/>
            <person name="Fabio A."/>
            <person name="Bettua C."/>
            <person name="Bertorelli R."/>
            <person name="Frascaro F."/>
            <person name="De Sanctis V."/>
            <person name="Pecorari M."/>
            <person name="Jousson O."/>
            <person name="Segata N."/>
            <person name="Cirillo D.M."/>
        </authorList>
    </citation>
    <scope>NUCLEOTIDE SEQUENCE [LARGE SCALE GENOMIC DNA]</scope>
    <source>
        <strain evidence="2 3">CIP1034565</strain>
    </source>
</reference>
<comment type="caution">
    <text evidence="2">The sequence shown here is derived from an EMBL/GenBank/DDBJ whole genome shotgun (WGS) entry which is preliminary data.</text>
</comment>
<organism evidence="2 3">
    <name type="scientific">Mycolicibacterium brumae</name>
    <dbReference type="NCBI Taxonomy" id="85968"/>
    <lineage>
        <taxon>Bacteria</taxon>
        <taxon>Bacillati</taxon>
        <taxon>Actinomycetota</taxon>
        <taxon>Actinomycetes</taxon>
        <taxon>Mycobacteriales</taxon>
        <taxon>Mycobacteriaceae</taxon>
        <taxon>Mycolicibacterium</taxon>
    </lineage>
</organism>
<dbReference type="STRING" id="85968.GCA_900073015_02707"/>
<evidence type="ECO:0000313" key="3">
    <source>
        <dbReference type="Proteomes" id="UP000230551"/>
    </source>
</evidence>
<dbReference type="CDD" id="cd06587">
    <property type="entry name" value="VOC"/>
    <property type="match status" value="1"/>
</dbReference>
<feature type="domain" description="Glyoxalase-like" evidence="1">
    <location>
        <begin position="14"/>
        <end position="109"/>
    </location>
</feature>
<dbReference type="Pfam" id="PF18029">
    <property type="entry name" value="Glyoxalase_6"/>
    <property type="match status" value="1"/>
</dbReference>
<protein>
    <recommendedName>
        <fullName evidence="1">Glyoxalase-like domain-containing protein</fullName>
    </recommendedName>
</protein>
<keyword evidence="3" id="KW-1185">Reference proteome</keyword>
<dbReference type="InterPro" id="IPR029068">
    <property type="entry name" value="Glyas_Bleomycin-R_OHBP_Dase"/>
</dbReference>
<dbReference type="Proteomes" id="UP000230551">
    <property type="component" value="Unassembled WGS sequence"/>
</dbReference>
<dbReference type="SUPFAM" id="SSF54593">
    <property type="entry name" value="Glyoxalase/Bleomycin resistance protein/Dihydroxybiphenyl dioxygenase"/>
    <property type="match status" value="1"/>
</dbReference>
<accession>A0A2G5P812</accession>
<evidence type="ECO:0000259" key="1">
    <source>
        <dbReference type="Pfam" id="PF18029"/>
    </source>
</evidence>